<dbReference type="PROSITE" id="PS51257">
    <property type="entry name" value="PROKAR_LIPOPROTEIN"/>
    <property type="match status" value="1"/>
</dbReference>
<sequence>MSRLFIVSFLVTVQFFILSCSKKDSELSKEDKCKLVYKVYSDCYYGSYFIEDPSNCTGLSNGFYKVLKKEGYGTDILEKAKSVCYTGCNQSVNKRKIDPYKEFKKKHCFF</sequence>
<keyword evidence="1" id="KW-0449">Lipoprotein</keyword>
<protein>
    <submittedName>
        <fullName evidence="1">Putative lipoprotein</fullName>
    </submittedName>
</protein>
<dbReference type="STRING" id="123214.PERMA_0186"/>
<gene>
    <name evidence="1" type="ordered locus">PERMA_0186</name>
</gene>
<dbReference type="Proteomes" id="UP000001366">
    <property type="component" value="Chromosome"/>
</dbReference>
<dbReference type="HOGENOM" id="CLU_2168592_0_0_0"/>
<accession>C0QTG8</accession>
<dbReference type="PaxDb" id="123214-PERMA_0186"/>
<organism evidence="1 2">
    <name type="scientific">Persephonella marina (strain DSM 14350 / EX-H1)</name>
    <dbReference type="NCBI Taxonomy" id="123214"/>
    <lineage>
        <taxon>Bacteria</taxon>
        <taxon>Pseudomonadati</taxon>
        <taxon>Aquificota</taxon>
        <taxon>Aquificia</taxon>
        <taxon>Aquificales</taxon>
        <taxon>Hydrogenothermaceae</taxon>
        <taxon>Persephonella</taxon>
    </lineage>
</organism>
<name>C0QTG8_PERMH</name>
<keyword evidence="2" id="KW-1185">Reference proteome</keyword>
<dbReference type="EMBL" id="CP001230">
    <property type="protein sequence ID" value="ACO04615.1"/>
    <property type="molecule type" value="Genomic_DNA"/>
</dbReference>
<dbReference type="AlphaFoldDB" id="C0QTG8"/>
<proteinExistence type="predicted"/>
<evidence type="ECO:0000313" key="2">
    <source>
        <dbReference type="Proteomes" id="UP000001366"/>
    </source>
</evidence>
<dbReference type="KEGG" id="pmx:PERMA_0186"/>
<reference evidence="1 2" key="1">
    <citation type="journal article" date="2009" name="J. Bacteriol.">
        <title>Complete and draft genome sequences of six members of the Aquificales.</title>
        <authorList>
            <person name="Reysenbach A.L."/>
            <person name="Hamamura N."/>
            <person name="Podar M."/>
            <person name="Griffiths E."/>
            <person name="Ferreira S."/>
            <person name="Hochstein R."/>
            <person name="Heidelberg J."/>
            <person name="Johnson J."/>
            <person name="Mead D."/>
            <person name="Pohorille A."/>
            <person name="Sarmiento M."/>
            <person name="Schweighofer K."/>
            <person name="Seshadri R."/>
            <person name="Voytek M.A."/>
        </authorList>
    </citation>
    <scope>NUCLEOTIDE SEQUENCE [LARGE SCALE GENOMIC DNA]</scope>
    <source>
        <strain evidence="2">DSM 14350 / EX-H1</strain>
    </source>
</reference>
<dbReference type="RefSeq" id="WP_012676852.1">
    <property type="nucleotide sequence ID" value="NC_012440.1"/>
</dbReference>
<evidence type="ECO:0000313" key="1">
    <source>
        <dbReference type="EMBL" id="ACO04615.1"/>
    </source>
</evidence>